<gene>
    <name evidence="1" type="ORF">LYSCAS_06390</name>
</gene>
<sequence length="171" mass="18555">MQLGKTDKARDVLAGGTRGGVDMRERRILILADGRRTLEDVIAMLGEDIRPAVDRLVREGYLSPSTRAPVAMEIAPRVGPVATQAPAARRRSLVAAKMYLIDMLQLQRSTEAADLRLAIQSTGDEALLVERLLEGLAHLCATTTASYGARVRERLSEVLPEALLPRLSSVG</sequence>
<dbReference type="RefSeq" id="WP_213435632.1">
    <property type="nucleotide sequence ID" value="NZ_AP024545.1"/>
</dbReference>
<dbReference type="Proteomes" id="UP000681317">
    <property type="component" value="Chromosome"/>
</dbReference>
<organism evidence="1 2">
    <name type="scientific">Noviluteimonas caseinilytica</name>
    <dbReference type="NCBI Taxonomy" id="2675101"/>
    <lineage>
        <taxon>Bacteria</taxon>
        <taxon>Pseudomonadati</taxon>
        <taxon>Pseudomonadota</taxon>
        <taxon>Gammaproteobacteria</taxon>
        <taxon>Lysobacterales</taxon>
        <taxon>Lysobacteraceae</taxon>
        <taxon>Noviluteimonas</taxon>
    </lineage>
</organism>
<evidence type="ECO:0000313" key="1">
    <source>
        <dbReference type="EMBL" id="BCT91615.1"/>
    </source>
</evidence>
<reference evidence="1 2" key="1">
    <citation type="submission" date="2021-03" db="EMBL/GenBank/DDBJ databases">
        <title>Complete Genome Sequences of Two Lysobacter Strains Isolated from Sea Water (Lysobacter caseinilyticus) and Soil (Lysobacter helvus) in South Korea.</title>
        <authorList>
            <person name="Watanabe Y."/>
            <person name="Arakawa K."/>
        </authorList>
    </citation>
    <scope>NUCLEOTIDE SEQUENCE [LARGE SCALE GENOMIC DNA]</scope>
    <source>
        <strain evidence="1 2">KVB24</strain>
    </source>
</reference>
<proteinExistence type="predicted"/>
<accession>A0ABN6FQM6</accession>
<dbReference type="EMBL" id="AP024545">
    <property type="protein sequence ID" value="BCT91615.1"/>
    <property type="molecule type" value="Genomic_DNA"/>
</dbReference>
<evidence type="ECO:0000313" key="2">
    <source>
        <dbReference type="Proteomes" id="UP000681317"/>
    </source>
</evidence>
<name>A0ABN6FQM6_9GAMM</name>
<keyword evidence="2" id="KW-1185">Reference proteome</keyword>
<protein>
    <submittedName>
        <fullName evidence="1">Uncharacterized protein</fullName>
    </submittedName>
</protein>